<accession>A0A419EXH8</accession>
<dbReference type="GO" id="GO:0007059">
    <property type="term" value="P:chromosome segregation"/>
    <property type="evidence" value="ECO:0007669"/>
    <property type="project" value="UniProtKB-KW"/>
</dbReference>
<dbReference type="GO" id="GO:0045881">
    <property type="term" value="P:positive regulation of sporulation resulting in formation of a cellular spore"/>
    <property type="evidence" value="ECO:0007669"/>
    <property type="project" value="TreeGrafter"/>
</dbReference>
<dbReference type="Pfam" id="PF23552">
    <property type="entry name" value="ParB_C"/>
    <property type="match status" value="1"/>
</dbReference>
<dbReference type="PANTHER" id="PTHR33375">
    <property type="entry name" value="CHROMOSOME-PARTITIONING PROTEIN PARB-RELATED"/>
    <property type="match status" value="1"/>
</dbReference>
<dbReference type="SUPFAM" id="SSF109709">
    <property type="entry name" value="KorB DNA-binding domain-like"/>
    <property type="match status" value="1"/>
</dbReference>
<evidence type="ECO:0000256" key="2">
    <source>
        <dbReference type="ARBA" id="ARBA00022829"/>
    </source>
</evidence>
<feature type="domain" description="ParB-like N-terminal" evidence="4">
    <location>
        <begin position="30"/>
        <end position="119"/>
    </location>
</feature>
<evidence type="ECO:0000256" key="3">
    <source>
        <dbReference type="ARBA" id="ARBA00023125"/>
    </source>
</evidence>
<comment type="similarity">
    <text evidence="1">Belongs to the ParB family.</text>
</comment>
<keyword evidence="3" id="KW-0238">DNA-binding</keyword>
<dbReference type="Pfam" id="PF02195">
    <property type="entry name" value="ParB_N"/>
    <property type="match status" value="1"/>
</dbReference>
<sequence length="286" mass="32602">MVEKKVLGKGLKALIGEPEELARYEATQWQHIGLDEIEPNPFQPREDFDEAKLSELAASIKAHGVLQPIIVRQSGSKYQIIAGERRWRAAQRADMMSIPALVKDAGDEEMLRLALIENLQRQDLNPIEEATAYKSLIDEFGLTQELLSMYVGKDRSTIANTMRLLGLPVEVQAHVSRGTLSMGHARALLSLADAATQLDLCKRIFSEDLSVRQVERLVQTRRRTRPRRHVEADPDVRLVEEELQRALGTKVRIRQRGKRGRVEIDYYSRDDLEALINRLLGHKERL</sequence>
<dbReference type="AlphaFoldDB" id="A0A419EXH8"/>
<dbReference type="GO" id="GO:0003677">
    <property type="term" value="F:DNA binding"/>
    <property type="evidence" value="ECO:0007669"/>
    <property type="project" value="UniProtKB-KW"/>
</dbReference>
<dbReference type="PANTHER" id="PTHR33375:SF1">
    <property type="entry name" value="CHROMOSOME-PARTITIONING PROTEIN PARB-RELATED"/>
    <property type="match status" value="1"/>
</dbReference>
<name>A0A419EXH8_9BACT</name>
<reference evidence="5 6" key="1">
    <citation type="journal article" date="2017" name="ISME J.">
        <title>Energy and carbon metabolisms in a deep terrestrial subsurface fluid microbial community.</title>
        <authorList>
            <person name="Momper L."/>
            <person name="Jungbluth S.P."/>
            <person name="Lee M.D."/>
            <person name="Amend J.P."/>
        </authorList>
    </citation>
    <scope>NUCLEOTIDE SEQUENCE [LARGE SCALE GENOMIC DNA]</scope>
    <source>
        <strain evidence="5">SURF_17</strain>
    </source>
</reference>
<dbReference type="EMBL" id="QZKI01000080">
    <property type="protein sequence ID" value="RJP69599.1"/>
    <property type="molecule type" value="Genomic_DNA"/>
</dbReference>
<proteinExistence type="inferred from homology"/>
<keyword evidence="2" id="KW-0159">Chromosome partition</keyword>
<organism evidence="5 6">
    <name type="scientific">Candidatus Abyssobacteria bacterium SURF_17</name>
    <dbReference type="NCBI Taxonomy" id="2093361"/>
    <lineage>
        <taxon>Bacteria</taxon>
        <taxon>Pseudomonadati</taxon>
        <taxon>Candidatus Hydrogenedentota</taxon>
        <taxon>Candidatus Abyssobacteria</taxon>
    </lineage>
</organism>
<gene>
    <name evidence="5" type="ORF">C4532_10660</name>
</gene>
<comment type="caution">
    <text evidence="5">The sequence shown here is derived from an EMBL/GenBank/DDBJ whole genome shotgun (WGS) entry which is preliminary data.</text>
</comment>
<dbReference type="InterPro" id="IPR003115">
    <property type="entry name" value="ParB_N"/>
</dbReference>
<dbReference type="NCBIfam" id="TIGR00180">
    <property type="entry name" value="parB_part"/>
    <property type="match status" value="1"/>
</dbReference>
<dbReference type="InterPro" id="IPR004437">
    <property type="entry name" value="ParB/RepB/Spo0J"/>
</dbReference>
<dbReference type="Gene3D" id="3.90.1530.30">
    <property type="match status" value="1"/>
</dbReference>
<protein>
    <submittedName>
        <fullName evidence="5">ParB/RepB/Spo0J family partition protein</fullName>
    </submittedName>
</protein>
<evidence type="ECO:0000259" key="4">
    <source>
        <dbReference type="SMART" id="SM00470"/>
    </source>
</evidence>
<dbReference type="InterPro" id="IPR041468">
    <property type="entry name" value="HTH_ParB/Spo0J"/>
</dbReference>
<dbReference type="InterPro" id="IPR036086">
    <property type="entry name" value="ParB/Sulfiredoxin_sf"/>
</dbReference>
<dbReference type="Pfam" id="PF17762">
    <property type="entry name" value="HTH_ParB"/>
    <property type="match status" value="1"/>
</dbReference>
<dbReference type="FunFam" id="1.10.10.2830:FF:000001">
    <property type="entry name" value="Chromosome partitioning protein ParB"/>
    <property type="match status" value="1"/>
</dbReference>
<dbReference type="Proteomes" id="UP000285961">
    <property type="component" value="Unassembled WGS sequence"/>
</dbReference>
<evidence type="ECO:0000313" key="6">
    <source>
        <dbReference type="Proteomes" id="UP000285961"/>
    </source>
</evidence>
<evidence type="ECO:0000256" key="1">
    <source>
        <dbReference type="ARBA" id="ARBA00006295"/>
    </source>
</evidence>
<dbReference type="SMART" id="SM00470">
    <property type="entry name" value="ParB"/>
    <property type="match status" value="1"/>
</dbReference>
<dbReference type="SUPFAM" id="SSF110849">
    <property type="entry name" value="ParB/Sulfiredoxin"/>
    <property type="match status" value="1"/>
</dbReference>
<dbReference type="InterPro" id="IPR050336">
    <property type="entry name" value="Chromosome_partition/occlusion"/>
</dbReference>
<dbReference type="InterPro" id="IPR057240">
    <property type="entry name" value="ParB_dimer_C"/>
</dbReference>
<evidence type="ECO:0000313" key="5">
    <source>
        <dbReference type="EMBL" id="RJP69599.1"/>
    </source>
</evidence>
<dbReference type="CDD" id="cd16393">
    <property type="entry name" value="SPO0J_N"/>
    <property type="match status" value="1"/>
</dbReference>
<dbReference type="Gene3D" id="1.10.10.2830">
    <property type="match status" value="1"/>
</dbReference>
<dbReference type="GO" id="GO:0005694">
    <property type="term" value="C:chromosome"/>
    <property type="evidence" value="ECO:0007669"/>
    <property type="project" value="TreeGrafter"/>
</dbReference>
<dbReference type="FunFam" id="3.90.1530.30:FF:000001">
    <property type="entry name" value="Chromosome partitioning protein ParB"/>
    <property type="match status" value="1"/>
</dbReference>